<feature type="non-terminal residue" evidence="4">
    <location>
        <position position="1"/>
    </location>
</feature>
<dbReference type="AlphaFoldDB" id="A0A067H8P1"/>
<evidence type="ECO:0000313" key="4">
    <source>
        <dbReference type="EMBL" id="KDO83976.1"/>
    </source>
</evidence>
<dbReference type="PROSITE" id="PS50294">
    <property type="entry name" value="WD_REPEATS_REGION"/>
    <property type="match status" value="1"/>
</dbReference>
<dbReference type="PANTHER" id="PTHR19857:SF8">
    <property type="entry name" value="ANGIO-ASSOCIATED MIGRATORY CELL PROTEIN"/>
    <property type="match status" value="1"/>
</dbReference>
<accession>A0A067H8P1</accession>
<name>A0A067H8P1_CITSI</name>
<gene>
    <name evidence="4" type="ORF">CISIN_1g043942mg</name>
</gene>
<evidence type="ECO:0000256" key="1">
    <source>
        <dbReference type="ARBA" id="ARBA00022574"/>
    </source>
</evidence>
<reference evidence="4 5" key="1">
    <citation type="submission" date="2014-04" db="EMBL/GenBank/DDBJ databases">
        <authorList>
            <consortium name="International Citrus Genome Consortium"/>
            <person name="Gmitter F."/>
            <person name="Chen C."/>
            <person name="Farmerie W."/>
            <person name="Harkins T."/>
            <person name="Desany B."/>
            <person name="Mohiuddin M."/>
            <person name="Kodira C."/>
            <person name="Borodovsky M."/>
            <person name="Lomsadze A."/>
            <person name="Burns P."/>
            <person name="Jenkins J."/>
            <person name="Prochnik S."/>
            <person name="Shu S."/>
            <person name="Chapman J."/>
            <person name="Pitluck S."/>
            <person name="Schmutz J."/>
            <person name="Rokhsar D."/>
        </authorList>
    </citation>
    <scope>NUCLEOTIDE SEQUENCE</scope>
</reference>
<proteinExistence type="predicted"/>
<dbReference type="Proteomes" id="UP000027120">
    <property type="component" value="Unassembled WGS sequence"/>
</dbReference>
<evidence type="ECO:0000256" key="3">
    <source>
        <dbReference type="PROSITE-ProRule" id="PRU00221"/>
    </source>
</evidence>
<dbReference type="InterPro" id="IPR001680">
    <property type="entry name" value="WD40_rpt"/>
</dbReference>
<evidence type="ECO:0000256" key="2">
    <source>
        <dbReference type="ARBA" id="ARBA00022737"/>
    </source>
</evidence>
<dbReference type="InterPro" id="IPR015943">
    <property type="entry name" value="WD40/YVTN_repeat-like_dom_sf"/>
</dbReference>
<evidence type="ECO:0000313" key="5">
    <source>
        <dbReference type="Proteomes" id="UP000027120"/>
    </source>
</evidence>
<dbReference type="InterPro" id="IPR036322">
    <property type="entry name" value="WD40_repeat_dom_sf"/>
</dbReference>
<dbReference type="Gene3D" id="2.130.10.10">
    <property type="entry name" value="YVTN repeat-like/Quinoprotein amine dehydrogenase"/>
    <property type="match status" value="3"/>
</dbReference>
<dbReference type="EMBL" id="KK784874">
    <property type="protein sequence ID" value="KDO83976.1"/>
    <property type="molecule type" value="Genomic_DNA"/>
</dbReference>
<dbReference type="Pfam" id="PF00400">
    <property type="entry name" value="WD40"/>
    <property type="match status" value="3"/>
</dbReference>
<sequence>INQGDWASEILGHKDSFSSLAFSTDGQLLASGGFHGLVQNRDTSSRNLQCTVEGPRGGIEDSTVWMWNADRGAYLNMFSGHGSGLTCGDFTTDGKTICTGSDNATLSIWNPKGGENFHAIRRSSLEFSLNYWMICTSLYDGVTCLSWPGTSKYLVTGCVDGKVDGHIDAIQSLSVSAIRESLVSVSVDGTARVFEIAEFRRATKAPSYSFKLFFLI</sequence>
<organism evidence="4 5">
    <name type="scientific">Citrus sinensis</name>
    <name type="common">Sweet orange</name>
    <name type="synonym">Citrus aurantium var. sinensis</name>
    <dbReference type="NCBI Taxonomy" id="2711"/>
    <lineage>
        <taxon>Eukaryota</taxon>
        <taxon>Viridiplantae</taxon>
        <taxon>Streptophyta</taxon>
        <taxon>Embryophyta</taxon>
        <taxon>Tracheophyta</taxon>
        <taxon>Spermatophyta</taxon>
        <taxon>Magnoliopsida</taxon>
        <taxon>eudicotyledons</taxon>
        <taxon>Gunneridae</taxon>
        <taxon>Pentapetalae</taxon>
        <taxon>rosids</taxon>
        <taxon>malvids</taxon>
        <taxon>Sapindales</taxon>
        <taxon>Rutaceae</taxon>
        <taxon>Aurantioideae</taxon>
        <taxon>Citrus</taxon>
    </lineage>
</organism>
<dbReference type="PROSITE" id="PS50082">
    <property type="entry name" value="WD_REPEATS_2"/>
    <property type="match status" value="1"/>
</dbReference>
<dbReference type="InterPro" id="IPR051179">
    <property type="entry name" value="WD_repeat_multifunction"/>
</dbReference>
<keyword evidence="5" id="KW-1185">Reference proteome</keyword>
<feature type="repeat" description="WD" evidence="3">
    <location>
        <begin position="78"/>
        <end position="119"/>
    </location>
</feature>
<dbReference type="SMR" id="A0A067H8P1"/>
<dbReference type="PANTHER" id="PTHR19857">
    <property type="entry name" value="MITOCHONDRIAL DIVISION PROTEIN 1-RELATED"/>
    <property type="match status" value="1"/>
</dbReference>
<keyword evidence="1 3" id="KW-0853">WD repeat</keyword>
<dbReference type="STRING" id="2711.A0A067H8P1"/>
<dbReference type="SMART" id="SM00320">
    <property type="entry name" value="WD40"/>
    <property type="match status" value="3"/>
</dbReference>
<dbReference type="SUPFAM" id="SSF50978">
    <property type="entry name" value="WD40 repeat-like"/>
    <property type="match status" value="1"/>
</dbReference>
<keyword evidence="2" id="KW-0677">Repeat</keyword>
<protein>
    <submittedName>
        <fullName evidence="4">Uncharacterized protein</fullName>
    </submittedName>
</protein>